<organism evidence="3 4">
    <name type="scientific">Salinarimonas ramus</name>
    <dbReference type="NCBI Taxonomy" id="690164"/>
    <lineage>
        <taxon>Bacteria</taxon>
        <taxon>Pseudomonadati</taxon>
        <taxon>Pseudomonadota</taxon>
        <taxon>Alphaproteobacteria</taxon>
        <taxon>Hyphomicrobiales</taxon>
        <taxon>Salinarimonadaceae</taxon>
        <taxon>Salinarimonas</taxon>
    </lineage>
</organism>
<proteinExistence type="predicted"/>
<feature type="region of interest" description="Disordered" evidence="2">
    <location>
        <begin position="19"/>
        <end position="42"/>
    </location>
</feature>
<dbReference type="RefSeq" id="WP_188909492.1">
    <property type="nucleotide sequence ID" value="NZ_BMMF01000002.1"/>
</dbReference>
<sequence length="134" mass="15466">MSCNDLKWSYRDAESKLNERSRELESAESRRSQLTSRHSELTNQLNAHETRISQLESQLWNADGQRRATLLMELEAEKRDRDGVSSERASVDGSLRSVRSRISELQQGIASARQATERLRSQWQSEGCEGRIDW</sequence>
<evidence type="ECO:0000313" key="4">
    <source>
        <dbReference type="Proteomes" id="UP000600449"/>
    </source>
</evidence>
<gene>
    <name evidence="3" type="ORF">GCM10011322_06270</name>
</gene>
<accession>A0A917Q565</accession>
<reference evidence="3 4" key="1">
    <citation type="journal article" date="2014" name="Int. J. Syst. Evol. Microbiol.">
        <title>Complete genome sequence of Corynebacterium casei LMG S-19264T (=DSM 44701T), isolated from a smear-ripened cheese.</title>
        <authorList>
            <consortium name="US DOE Joint Genome Institute (JGI-PGF)"/>
            <person name="Walter F."/>
            <person name="Albersmeier A."/>
            <person name="Kalinowski J."/>
            <person name="Ruckert C."/>
        </authorList>
    </citation>
    <scope>NUCLEOTIDE SEQUENCE [LARGE SCALE GENOMIC DNA]</scope>
    <source>
        <strain evidence="3 4">CGMCC 1.9161</strain>
    </source>
</reference>
<evidence type="ECO:0000313" key="3">
    <source>
        <dbReference type="EMBL" id="GGK22354.1"/>
    </source>
</evidence>
<dbReference type="Gene3D" id="1.10.287.1490">
    <property type="match status" value="1"/>
</dbReference>
<evidence type="ECO:0000256" key="1">
    <source>
        <dbReference type="SAM" id="Coils"/>
    </source>
</evidence>
<comment type="caution">
    <text evidence="3">The sequence shown here is derived from an EMBL/GenBank/DDBJ whole genome shotgun (WGS) entry which is preliminary data.</text>
</comment>
<keyword evidence="1" id="KW-0175">Coiled coil</keyword>
<dbReference type="EMBL" id="BMMF01000002">
    <property type="protein sequence ID" value="GGK22354.1"/>
    <property type="molecule type" value="Genomic_DNA"/>
</dbReference>
<evidence type="ECO:0000256" key="2">
    <source>
        <dbReference type="SAM" id="MobiDB-lite"/>
    </source>
</evidence>
<name>A0A917Q565_9HYPH</name>
<feature type="compositionally biased region" description="Basic and acidic residues" evidence="2">
    <location>
        <begin position="19"/>
        <end position="31"/>
    </location>
</feature>
<dbReference type="Proteomes" id="UP000600449">
    <property type="component" value="Unassembled WGS sequence"/>
</dbReference>
<feature type="coiled-coil region" evidence="1">
    <location>
        <begin position="95"/>
        <end position="122"/>
    </location>
</feature>
<feature type="compositionally biased region" description="Polar residues" evidence="2">
    <location>
        <begin position="33"/>
        <end position="42"/>
    </location>
</feature>
<dbReference type="AlphaFoldDB" id="A0A917Q565"/>
<keyword evidence="4" id="KW-1185">Reference proteome</keyword>
<protein>
    <submittedName>
        <fullName evidence="3">Uncharacterized protein</fullName>
    </submittedName>
</protein>
<dbReference type="SUPFAM" id="SSF90257">
    <property type="entry name" value="Myosin rod fragments"/>
    <property type="match status" value="1"/>
</dbReference>